<dbReference type="OrthoDB" id="4190732at2"/>
<dbReference type="AlphaFoldDB" id="A0A660CB74"/>
<dbReference type="GO" id="GO:0016491">
    <property type="term" value="F:oxidoreductase activity"/>
    <property type="evidence" value="ECO:0007669"/>
    <property type="project" value="InterPro"/>
</dbReference>
<dbReference type="InterPro" id="IPR013154">
    <property type="entry name" value="ADH-like_N"/>
</dbReference>
<evidence type="ECO:0000256" key="1">
    <source>
        <dbReference type="SAM" id="MobiDB-lite"/>
    </source>
</evidence>
<evidence type="ECO:0000259" key="2">
    <source>
        <dbReference type="SMART" id="SM00829"/>
    </source>
</evidence>
<dbReference type="Proteomes" id="UP000317303">
    <property type="component" value="Unassembled WGS sequence"/>
</dbReference>
<feature type="compositionally biased region" description="Basic and acidic residues" evidence="1">
    <location>
        <begin position="336"/>
        <end position="346"/>
    </location>
</feature>
<name>A0A660CB74_9PSEU</name>
<dbReference type="Gene3D" id="3.90.180.10">
    <property type="entry name" value="Medium-chain alcohol dehydrogenases, catalytic domain"/>
    <property type="match status" value="1"/>
</dbReference>
<dbReference type="PROSITE" id="PS01162">
    <property type="entry name" value="QOR_ZETA_CRYSTAL"/>
    <property type="match status" value="1"/>
</dbReference>
<comment type="caution">
    <text evidence="3">The sequence shown here is derived from an EMBL/GenBank/DDBJ whole genome shotgun (WGS) entry which is preliminary data.</text>
</comment>
<dbReference type="SMART" id="SM00829">
    <property type="entry name" value="PKS_ER"/>
    <property type="match status" value="1"/>
</dbReference>
<dbReference type="InterPro" id="IPR013149">
    <property type="entry name" value="ADH-like_C"/>
</dbReference>
<organism evidence="3 4">
    <name type="scientific">Prauserella rugosa</name>
    <dbReference type="NCBI Taxonomy" id="43354"/>
    <lineage>
        <taxon>Bacteria</taxon>
        <taxon>Bacillati</taxon>
        <taxon>Actinomycetota</taxon>
        <taxon>Actinomycetes</taxon>
        <taxon>Pseudonocardiales</taxon>
        <taxon>Pseudonocardiaceae</taxon>
        <taxon>Prauserella</taxon>
    </lineage>
</organism>
<dbReference type="RefSeq" id="WP_084705788.1">
    <property type="nucleotide sequence ID" value="NZ_JOIJ01000006.1"/>
</dbReference>
<feature type="domain" description="Enoyl reductase (ER)" evidence="2">
    <location>
        <begin position="10"/>
        <end position="321"/>
    </location>
</feature>
<dbReference type="PANTHER" id="PTHR43677">
    <property type="entry name" value="SHORT-CHAIN DEHYDROGENASE/REDUCTASE"/>
    <property type="match status" value="1"/>
</dbReference>
<protein>
    <submittedName>
        <fullName evidence="3">NADPH:quinone reductase-like Zn-dependent oxidoreductase</fullName>
    </submittedName>
</protein>
<keyword evidence="4" id="KW-1185">Reference proteome</keyword>
<reference evidence="3 4" key="1">
    <citation type="submission" date="2019-07" db="EMBL/GenBank/DDBJ databases">
        <title>R&amp;d 2014.</title>
        <authorList>
            <person name="Klenk H.-P."/>
        </authorList>
    </citation>
    <scope>NUCLEOTIDE SEQUENCE [LARGE SCALE GENOMIC DNA]</scope>
    <source>
        <strain evidence="3 4">DSM 43194</strain>
    </source>
</reference>
<dbReference type="PANTHER" id="PTHR43677:SF4">
    <property type="entry name" value="QUINONE OXIDOREDUCTASE-LIKE PROTEIN 2"/>
    <property type="match status" value="1"/>
</dbReference>
<dbReference type="CDD" id="cd08241">
    <property type="entry name" value="QOR1"/>
    <property type="match status" value="1"/>
</dbReference>
<dbReference type="InterPro" id="IPR020843">
    <property type="entry name" value="ER"/>
</dbReference>
<dbReference type="Pfam" id="PF00107">
    <property type="entry name" value="ADH_zinc_N"/>
    <property type="match status" value="1"/>
</dbReference>
<proteinExistence type="predicted"/>
<feature type="region of interest" description="Disordered" evidence="1">
    <location>
        <begin position="324"/>
        <end position="346"/>
    </location>
</feature>
<dbReference type="Gene3D" id="3.40.50.720">
    <property type="entry name" value="NAD(P)-binding Rossmann-like Domain"/>
    <property type="match status" value="1"/>
</dbReference>
<dbReference type="Pfam" id="PF08240">
    <property type="entry name" value="ADH_N"/>
    <property type="match status" value="1"/>
</dbReference>
<gene>
    <name evidence="3" type="ORF">JD82_00580</name>
</gene>
<dbReference type="SUPFAM" id="SSF51735">
    <property type="entry name" value="NAD(P)-binding Rossmann-fold domains"/>
    <property type="match status" value="1"/>
</dbReference>
<evidence type="ECO:0000313" key="4">
    <source>
        <dbReference type="Proteomes" id="UP000317303"/>
    </source>
</evidence>
<dbReference type="SUPFAM" id="SSF50129">
    <property type="entry name" value="GroES-like"/>
    <property type="match status" value="1"/>
</dbReference>
<accession>A0A660CB74</accession>
<dbReference type="InterPro" id="IPR036291">
    <property type="entry name" value="NAD(P)-bd_dom_sf"/>
</dbReference>
<dbReference type="InterPro" id="IPR051397">
    <property type="entry name" value="Zn-ADH-like_protein"/>
</dbReference>
<dbReference type="InterPro" id="IPR002364">
    <property type="entry name" value="Quin_OxRdtase/zeta-crystal_CS"/>
</dbReference>
<dbReference type="GO" id="GO:0008270">
    <property type="term" value="F:zinc ion binding"/>
    <property type="evidence" value="ECO:0007669"/>
    <property type="project" value="InterPro"/>
</dbReference>
<dbReference type="EMBL" id="VLJV01000001">
    <property type="protein sequence ID" value="TWH18759.1"/>
    <property type="molecule type" value="Genomic_DNA"/>
</dbReference>
<sequence length="346" mass="35745">MRAAVVKDFGPPDSVATMDLPEPVAGPGEVLIDVEAAGVNFPDVLVVGGRYQFLPERPFVPGKEIAGTVRSVGEGVVRQSPGDRVVAQLEHGGYAEVVAVPEDRVVTVPDGVSLVAAAACGLNALTAYFALSRRANLRTGETVLVTGAGGGVGSVGIQLAKAWGATVVAVARDERRARVAGDHGADHVLTAGPSLRDDVLAVTGGRGADVVLETVGGDVFTQALRATAWEGRLVVIGFASGQLPTVKAGHLLVKNISVLGLQVSDYRDREPAAMCAAVEHLLRLQLDGSLTVPIERTYPLGDAARALADVEAGGLTGNVVLTCPADRPDPPLSPTDHTDVHEEHTP</sequence>
<dbReference type="InterPro" id="IPR011032">
    <property type="entry name" value="GroES-like_sf"/>
</dbReference>
<evidence type="ECO:0000313" key="3">
    <source>
        <dbReference type="EMBL" id="TWH18759.1"/>
    </source>
</evidence>